<evidence type="ECO:0000259" key="22">
    <source>
        <dbReference type="Pfam" id="PF20952"/>
    </source>
</evidence>
<evidence type="ECO:0000313" key="23">
    <source>
        <dbReference type="EMBL" id="QOE76826.1"/>
    </source>
</evidence>
<keyword evidence="5" id="KW-0945">Host-virus interaction</keyword>
<evidence type="ECO:0000259" key="19">
    <source>
        <dbReference type="Pfam" id="PF20949"/>
    </source>
</evidence>
<evidence type="ECO:0000256" key="3">
    <source>
        <dbReference type="ARBA" id="ARBA00014261"/>
    </source>
</evidence>
<accession>A0A866VUB7</accession>
<comment type="similarity">
    <text evidence="2">Belongs to the influenza viruses PB2 family.</text>
</comment>
<evidence type="ECO:0000256" key="5">
    <source>
        <dbReference type="ARBA" id="ARBA00022581"/>
    </source>
</evidence>
<evidence type="ECO:0000259" key="17">
    <source>
        <dbReference type="Pfam" id="PF20947"/>
    </source>
</evidence>
<evidence type="ECO:0000256" key="15">
    <source>
        <dbReference type="ARBA" id="ARBA00030401"/>
    </source>
</evidence>
<reference evidence="23" key="2">
    <citation type="journal article" name="Viruses">
        <title>Divergent Influenza-Like Viruses of Amphibians and Fish Support an Ancient Evolutionary Association.</title>
        <authorList>
            <person name="Parry R."/>
            <person name="Wille M."/>
            <person name="Turnbull O.M.H."/>
            <person name="Geoghegan J.L."/>
            <person name="Holmes E.C."/>
        </authorList>
    </citation>
    <scope>NUCLEOTIDE SEQUENCE</scope>
    <source>
        <strain evidence="23">CSILV/FIRA</strain>
    </source>
</reference>
<dbReference type="InterPro" id="IPR049115">
    <property type="entry name" value="Flu_PB2_C"/>
</dbReference>
<keyword evidence="12" id="KW-1104">Inhibition of host RNA polymerase II by virus</keyword>
<dbReference type="Pfam" id="PF20951">
    <property type="entry name" value="Flu_PB2_6th"/>
    <property type="match status" value="1"/>
</dbReference>
<organism evidence="23">
    <name type="scientific">Chum salmon influenza-like virus</name>
    <dbReference type="NCBI Taxonomy" id="2777032"/>
    <lineage>
        <taxon>Viruses</taxon>
        <taxon>Riboviria</taxon>
        <taxon>Orthornavirae</taxon>
        <taxon>Negarnaviricota</taxon>
        <taxon>Polyploviricotina</taxon>
        <taxon>Insthoviricetes</taxon>
        <taxon>Articulavirales</taxon>
        <taxon>Orthomyxoviridae</taxon>
    </lineage>
</organism>
<dbReference type="GO" id="GO:0003723">
    <property type="term" value="F:RNA binding"/>
    <property type="evidence" value="ECO:0007669"/>
    <property type="project" value="InterPro"/>
</dbReference>
<reference evidence="23" key="1">
    <citation type="submission" date="2020-08" db="EMBL/GenBank/DDBJ databases">
        <authorList>
            <person name="Parry R.H."/>
            <person name="Wille M."/>
            <person name="Geoghegan J.L."/>
            <person name="Turnbull O.M.H."/>
            <person name="Holmes E.C."/>
        </authorList>
    </citation>
    <scope>NUCLEOTIDE SEQUENCE</scope>
    <source>
        <strain evidence="23">CSILV/FIRA</strain>
    </source>
</reference>
<evidence type="ECO:0000256" key="8">
    <source>
        <dbReference type="ARBA" id="ARBA00022731"/>
    </source>
</evidence>
<proteinExistence type="inferred from homology"/>
<dbReference type="SUPFAM" id="SSF160453">
    <property type="entry name" value="PB2 C-terminal domain-like"/>
    <property type="match status" value="1"/>
</dbReference>
<evidence type="ECO:0000259" key="16">
    <source>
        <dbReference type="Pfam" id="PF00604"/>
    </source>
</evidence>
<comment type="subcellular location">
    <subcellularLocation>
        <location evidence="1">Host mitochondrion</location>
    </subcellularLocation>
</comment>
<gene>
    <name evidence="23" type="primary">PB2</name>
</gene>
<evidence type="ECO:0000256" key="11">
    <source>
        <dbReference type="ARBA" id="ARBA00023042"/>
    </source>
</evidence>
<dbReference type="GO" id="GO:0039523">
    <property type="term" value="P:symbiont-mediated suppression of host mRNA transcription via inhibition of RNA polymerase II activity"/>
    <property type="evidence" value="ECO:0007669"/>
    <property type="project" value="UniProtKB-KW"/>
</dbReference>
<keyword evidence="11" id="KW-0506">mRNA capping</keyword>
<dbReference type="InterPro" id="IPR037258">
    <property type="entry name" value="PDB2_C"/>
</dbReference>
<keyword evidence="13" id="KW-1262">Eukaryotic host gene expression shutoff by virus</keyword>
<dbReference type="InterPro" id="IPR049113">
    <property type="entry name" value="PB2_helical"/>
</dbReference>
<dbReference type="Pfam" id="PF20950">
    <property type="entry name" value="Flu_PB2_4th"/>
    <property type="match status" value="1"/>
</dbReference>
<feature type="domain" description="Polymerase basic protein 2 helical" evidence="20">
    <location>
        <begin position="254"/>
        <end position="319"/>
    </location>
</feature>
<keyword evidence="9" id="KW-0946">Virion</keyword>
<feature type="domain" description="Influenza RNA polymerase PB2 CAP binding" evidence="16">
    <location>
        <begin position="322"/>
        <end position="530"/>
    </location>
</feature>
<dbReference type="GO" id="GO:0075526">
    <property type="term" value="P:cap snatching"/>
    <property type="evidence" value="ECO:0007669"/>
    <property type="project" value="UniProtKB-KW"/>
</dbReference>
<keyword evidence="8" id="KW-1191">Eukaryotic host transcription shutoff by virus</keyword>
<dbReference type="GO" id="GO:0006370">
    <property type="term" value="P:7-methylguanosine mRNA capping"/>
    <property type="evidence" value="ECO:0007669"/>
    <property type="project" value="UniProtKB-KW"/>
</dbReference>
<dbReference type="InterPro" id="IPR049114">
    <property type="entry name" value="Flu_PB2_6th"/>
</dbReference>
<evidence type="ECO:0000259" key="20">
    <source>
        <dbReference type="Pfam" id="PF20950"/>
    </source>
</evidence>
<dbReference type="InterPro" id="IPR049111">
    <property type="entry name" value="Flu_PB2_middle"/>
</dbReference>
<keyword evidence="4" id="KW-1048">Host nucleus</keyword>
<keyword evidence="14" id="KW-1195">Viral transcription</keyword>
<keyword evidence="6" id="KW-0507">mRNA processing</keyword>
<dbReference type="GO" id="GO:0044423">
    <property type="term" value="C:virion component"/>
    <property type="evidence" value="ECO:0007669"/>
    <property type="project" value="UniProtKB-KW"/>
</dbReference>
<dbReference type="InterPro" id="IPR049110">
    <property type="entry name" value="Flu_PB2_2nd"/>
</dbReference>
<dbReference type="Pfam" id="PF00604">
    <property type="entry name" value="Flu_PB2_5th"/>
    <property type="match status" value="1"/>
</dbReference>
<sequence>MTLAKIKALKELLKDKNAKHVLRTTTVDNFSVIRKFTTSRQEKNPSLRMKWAMASNFPIALKTSGEEIPLVHGGVKLRLEEKEDLGTRGAMVSNCAVTWWNTHGPVGDVSGFRKVYEAYFERRDRVLQGQWGPVKFGPVEKVRRRVLLNPVKKEMPMDEAIGVIMEVIFPREAGIPRESVMSHKKLIKEKRELLAGTLIQPVVLAQMLERELVARRRFLPVSGATAAEYIELLHCSQGDNWKLPYIPGHVGSGEARGQTMIVACRQIVRRAVVSAHPKETAVEIAMKTQIEGEELKATLAAVDGGDVACDIIRTTLGMQVKSRLRFGGLELKRVSGKAQRSDENVMIGNGTIIRMGIWVGYEEFHVRWGNCRGILQTEKFLLKKLIISDGEMKEKRELIINCMVFSQDERMFECITGQMNFLSRAGQELPPMYQMQRYFRNRGDDLLKNWGMEPLPGVAELRGIDPYMNESNDTLKRVVVTKSKIDDFTMSVDADAFVDEQLIVRKRNGDILFSPQDVSEVVSQPSLSITYESSKMWELGTTREVVTNTYKWIAKNLMSLKKQFVSGKLDMFKWDALEAFQTAVPTKMAGKYSAFCRSILEEMSKNGEYNTEQFLKLLPFCYPEPATNLRGKVIQFSRLQLKDGGENIINVRGASSMFAFNNQSKVLTINGRNIDLSKMVDEEESSADNAVLSGFLVVGRMDPLLGPPLSAEELVNVKRGEYANVLLYHGLPVRVTKRKRECAISSDVAEGVKRQRTTIDAYRN</sequence>
<dbReference type="Pfam" id="PF20947">
    <property type="entry name" value="Flu_PB2_1st"/>
    <property type="match status" value="1"/>
</dbReference>
<dbReference type="Pfam" id="PF20952">
    <property type="entry name" value="Flu_PB2_7th"/>
    <property type="match status" value="1"/>
</dbReference>
<evidence type="ECO:0000256" key="13">
    <source>
        <dbReference type="ARBA" id="ARBA00023247"/>
    </source>
</evidence>
<evidence type="ECO:0000256" key="9">
    <source>
        <dbReference type="ARBA" id="ARBA00022844"/>
    </source>
</evidence>
<keyword evidence="7" id="KW-1157">Cap snatching</keyword>
<evidence type="ECO:0000256" key="4">
    <source>
        <dbReference type="ARBA" id="ARBA00022562"/>
    </source>
</evidence>
<name>A0A866VUB7_9ORTO</name>
<feature type="domain" description="Influenza RNA polymerase PB2 N-terminal region" evidence="17">
    <location>
        <begin position="3"/>
        <end position="38"/>
    </location>
</feature>
<evidence type="ECO:0000259" key="18">
    <source>
        <dbReference type="Pfam" id="PF20948"/>
    </source>
</evidence>
<protein>
    <recommendedName>
        <fullName evidence="3">Polymerase basic protein 2</fullName>
    </recommendedName>
    <alternativeName>
        <fullName evidence="15">RNA-directed RNA polymerase subunit P3</fullName>
    </alternativeName>
</protein>
<feature type="domain" description="Influenza RNA polymerase PB2 middle" evidence="19">
    <location>
        <begin position="108"/>
        <end position="248"/>
    </location>
</feature>
<keyword evidence="10" id="KW-1190">Host gene expression shutoff by virus</keyword>
<evidence type="ECO:0000256" key="1">
    <source>
        <dbReference type="ARBA" id="ARBA00004181"/>
    </source>
</evidence>
<dbReference type="Gene3D" id="3.30.30.90">
    <property type="entry name" value="Polymerase Basic Protein 2, C-terminal domain"/>
    <property type="match status" value="1"/>
</dbReference>
<feature type="domain" description="Influenza RNA polymerase PB2 C-terminal" evidence="22">
    <location>
        <begin position="685"/>
        <end position="757"/>
    </location>
</feature>
<evidence type="ECO:0000256" key="2">
    <source>
        <dbReference type="ARBA" id="ARBA00008660"/>
    </source>
</evidence>
<dbReference type="Pfam" id="PF20949">
    <property type="entry name" value="Flu_PB2_3rd"/>
    <property type="match status" value="1"/>
</dbReference>
<evidence type="ECO:0000256" key="10">
    <source>
        <dbReference type="ARBA" id="ARBA00022995"/>
    </source>
</evidence>
<dbReference type="GO" id="GO:0039657">
    <property type="term" value="P:symbiont-mediated suppression of host gene expression"/>
    <property type="evidence" value="ECO:0007669"/>
    <property type="project" value="UniProtKB-KW"/>
</dbReference>
<dbReference type="GO" id="GO:0033650">
    <property type="term" value="C:host cell mitochondrion"/>
    <property type="evidence" value="ECO:0007669"/>
    <property type="project" value="UniProtKB-SubCell"/>
</dbReference>
<dbReference type="GO" id="GO:0006351">
    <property type="term" value="P:DNA-templated transcription"/>
    <property type="evidence" value="ECO:0007669"/>
    <property type="project" value="InterPro"/>
</dbReference>
<feature type="domain" description="Influenza RNA polymerase PB2 sixth" evidence="21">
    <location>
        <begin position="531"/>
        <end position="684"/>
    </location>
</feature>
<feature type="domain" description="Influenza RNA polymerase PB2 second" evidence="18">
    <location>
        <begin position="39"/>
        <end position="106"/>
    </location>
</feature>
<dbReference type="InterPro" id="IPR049106">
    <property type="entry name" value="Flu_PB2_N"/>
</dbReference>
<evidence type="ECO:0000256" key="14">
    <source>
        <dbReference type="ARBA" id="ARBA00023314"/>
    </source>
</evidence>
<evidence type="ECO:0000259" key="21">
    <source>
        <dbReference type="Pfam" id="PF20951"/>
    </source>
</evidence>
<evidence type="ECO:0000256" key="7">
    <source>
        <dbReference type="ARBA" id="ARBA00022715"/>
    </source>
</evidence>
<evidence type="ECO:0000256" key="6">
    <source>
        <dbReference type="ARBA" id="ARBA00022664"/>
    </source>
</evidence>
<dbReference type="InterPro" id="IPR048298">
    <property type="entry name" value="Flu_PB2_CAP-bd"/>
</dbReference>
<dbReference type="Pfam" id="PF20948">
    <property type="entry name" value="Flu_PB2_2nd"/>
    <property type="match status" value="1"/>
</dbReference>
<dbReference type="EMBL" id="MT926403">
    <property type="protein sequence ID" value="QOE76826.1"/>
    <property type="molecule type" value="Viral_cRNA"/>
</dbReference>
<evidence type="ECO:0000256" key="12">
    <source>
        <dbReference type="ARBA" id="ARBA00023103"/>
    </source>
</evidence>